<feature type="transmembrane region" description="Helical" evidence="1">
    <location>
        <begin position="167"/>
        <end position="186"/>
    </location>
</feature>
<dbReference type="AlphaFoldDB" id="L9Z3M9"/>
<evidence type="ECO:0000313" key="3">
    <source>
        <dbReference type="Proteomes" id="UP000011592"/>
    </source>
</evidence>
<feature type="transmembrane region" description="Helical" evidence="1">
    <location>
        <begin position="295"/>
        <end position="321"/>
    </location>
</feature>
<keyword evidence="3" id="KW-1185">Reference proteome</keyword>
<comment type="caution">
    <text evidence="2">The sequence shown here is derived from an EMBL/GenBank/DDBJ whole genome shotgun (WGS) entry which is preliminary data.</text>
</comment>
<keyword evidence="1" id="KW-1133">Transmembrane helix</keyword>
<evidence type="ECO:0000256" key="1">
    <source>
        <dbReference type="SAM" id="Phobius"/>
    </source>
</evidence>
<keyword evidence="1" id="KW-0812">Transmembrane</keyword>
<dbReference type="PANTHER" id="PTHR31970:SF9">
    <property type="entry name" value="MOLYBDATE TRANSPORTER 2"/>
    <property type="match status" value="1"/>
</dbReference>
<keyword evidence="1" id="KW-0472">Membrane</keyword>
<reference evidence="2 3" key="1">
    <citation type="journal article" date="2014" name="PLoS Genet.">
        <title>Phylogenetically driven sequencing of extremely halophilic archaea reveals strategies for static and dynamic osmo-response.</title>
        <authorList>
            <person name="Becker E.A."/>
            <person name="Seitzer P.M."/>
            <person name="Tritt A."/>
            <person name="Larsen D."/>
            <person name="Krusor M."/>
            <person name="Yao A.I."/>
            <person name="Wu D."/>
            <person name="Madern D."/>
            <person name="Eisen J.A."/>
            <person name="Darling A.E."/>
            <person name="Facciotti M.T."/>
        </authorList>
    </citation>
    <scope>NUCLEOTIDE SEQUENCE [LARGE SCALE GENOMIC DNA]</scope>
    <source>
        <strain evidence="2 3">JCM 14663</strain>
    </source>
</reference>
<proteinExistence type="predicted"/>
<feature type="transmembrane region" description="Helical" evidence="1">
    <location>
        <begin position="75"/>
        <end position="108"/>
    </location>
</feature>
<evidence type="ECO:0000313" key="2">
    <source>
        <dbReference type="EMBL" id="ELY80969.1"/>
    </source>
</evidence>
<dbReference type="EMBL" id="AOIJ01000044">
    <property type="protein sequence ID" value="ELY80969.1"/>
    <property type="molecule type" value="Genomic_DNA"/>
</dbReference>
<dbReference type="PANTHER" id="PTHR31970">
    <property type="match status" value="1"/>
</dbReference>
<sequence>MGYSFRSRSGSDLEFSTSELAGALGDSVTVLPLLVALGATTTVSLPHVLVGFGVFQIVWGVAYGLPLSVEPMKALVGLAVVGALSAAELAAAGLLAGGVLLSVGQLGLVGRLQRVVGEPVIRGVQLAVALLLLEAAVDLSIGNPPVAVGGLAVVGLLALVGYRQASVLVVLGLGAVAAVATAGVPTPTMPALTVFPAGSPSLTAAAVEGTVAQLGMTVGNAAIATALLCGDLYDREVSADALSTSMGVTCLAAIPLGGVPMCHGSGGLAGKYAFGARTGGANVLLGLGYLALAPIAAGAVLAAFPMAVLGVLLVVVALELARAAVAAVTDRRSLAVVAAVGVAGAAGNVGVAFVLGTVGSWLVSRSAWGASGVGEREPDDL</sequence>
<accession>L9Z3M9</accession>
<protein>
    <submittedName>
        <fullName evidence="2">Sulfate transporter</fullName>
    </submittedName>
</protein>
<name>L9Z3M9_9EURY</name>
<dbReference type="RefSeq" id="WP_008454646.1">
    <property type="nucleotide sequence ID" value="NZ_AOIJ01000044.1"/>
</dbReference>
<feature type="transmembrane region" description="Helical" evidence="1">
    <location>
        <begin position="143"/>
        <end position="160"/>
    </location>
</feature>
<dbReference type="PATRIC" id="fig|1230459.4.peg.1544"/>
<dbReference type="GO" id="GO:0015098">
    <property type="term" value="F:molybdate ion transmembrane transporter activity"/>
    <property type="evidence" value="ECO:0007669"/>
    <property type="project" value="InterPro"/>
</dbReference>
<dbReference type="Pfam" id="PF16983">
    <property type="entry name" value="MFS_MOT1"/>
    <property type="match status" value="2"/>
</dbReference>
<dbReference type="Proteomes" id="UP000011592">
    <property type="component" value="Unassembled WGS sequence"/>
</dbReference>
<organism evidence="2 3">
    <name type="scientific">Natrinema gari JCM 14663</name>
    <dbReference type="NCBI Taxonomy" id="1230459"/>
    <lineage>
        <taxon>Archaea</taxon>
        <taxon>Methanobacteriati</taxon>
        <taxon>Methanobacteriota</taxon>
        <taxon>Stenosarchaea group</taxon>
        <taxon>Halobacteria</taxon>
        <taxon>Halobacteriales</taxon>
        <taxon>Natrialbaceae</taxon>
        <taxon>Natrinema</taxon>
    </lineage>
</organism>
<dbReference type="InterPro" id="IPR031563">
    <property type="entry name" value="MOT1/MOT2"/>
</dbReference>
<feature type="transmembrane region" description="Helical" evidence="1">
    <location>
        <begin position="333"/>
        <end position="355"/>
    </location>
</feature>
<feature type="transmembrane region" description="Helical" evidence="1">
    <location>
        <begin position="20"/>
        <end position="41"/>
    </location>
</feature>
<gene>
    <name evidence="2" type="ORF">C486_07713</name>
</gene>
<feature type="transmembrane region" description="Helical" evidence="1">
    <location>
        <begin position="48"/>
        <end position="69"/>
    </location>
</feature>